<reference evidence="5 6" key="1">
    <citation type="submission" date="2019-05" db="EMBL/GenBank/DDBJ databases">
        <authorList>
            <person name="Zhou X."/>
        </authorList>
    </citation>
    <scope>NUCLEOTIDE SEQUENCE [LARGE SCALE GENOMIC DNA]</scope>
    <source>
        <strain evidence="5 6">DSM 432</strain>
    </source>
</reference>
<keyword evidence="1" id="KW-0805">Transcription regulation</keyword>
<comment type="caution">
    <text evidence="5">The sequence shown here is derived from an EMBL/GenBank/DDBJ whole genome shotgun (WGS) entry which is preliminary data.</text>
</comment>
<dbReference type="RefSeq" id="WP_138399449.1">
    <property type="nucleotide sequence ID" value="NZ_JBAFVI010000002.1"/>
</dbReference>
<dbReference type="Pfam" id="PF01638">
    <property type="entry name" value="HxlR"/>
    <property type="match status" value="1"/>
</dbReference>
<dbReference type="AlphaFoldDB" id="A0A6C1KJ80"/>
<dbReference type="Gene3D" id="1.10.10.10">
    <property type="entry name" value="Winged helix-like DNA-binding domain superfamily/Winged helix DNA-binding domain"/>
    <property type="match status" value="1"/>
</dbReference>
<name>A0A6C1KJ80_XANAU</name>
<keyword evidence="2" id="KW-0238">DNA-binding</keyword>
<dbReference type="InterPro" id="IPR036390">
    <property type="entry name" value="WH_DNA-bd_sf"/>
</dbReference>
<keyword evidence="3" id="KW-0804">Transcription</keyword>
<evidence type="ECO:0000259" key="4">
    <source>
        <dbReference type="PROSITE" id="PS51118"/>
    </source>
</evidence>
<evidence type="ECO:0000256" key="2">
    <source>
        <dbReference type="ARBA" id="ARBA00023125"/>
    </source>
</evidence>
<dbReference type="Proteomes" id="UP000305131">
    <property type="component" value="Unassembled WGS sequence"/>
</dbReference>
<protein>
    <submittedName>
        <fullName evidence="5">Helix-turn-helix transcriptional regulator</fullName>
    </submittedName>
</protein>
<dbReference type="PROSITE" id="PS51118">
    <property type="entry name" value="HTH_HXLR"/>
    <property type="match status" value="1"/>
</dbReference>
<feature type="domain" description="HTH hxlR-type" evidence="4">
    <location>
        <begin position="15"/>
        <end position="113"/>
    </location>
</feature>
<dbReference type="GO" id="GO:0003677">
    <property type="term" value="F:DNA binding"/>
    <property type="evidence" value="ECO:0007669"/>
    <property type="project" value="UniProtKB-KW"/>
</dbReference>
<evidence type="ECO:0000313" key="5">
    <source>
        <dbReference type="EMBL" id="TLX43094.1"/>
    </source>
</evidence>
<dbReference type="OrthoDB" id="8160748at2"/>
<evidence type="ECO:0000256" key="3">
    <source>
        <dbReference type="ARBA" id="ARBA00023163"/>
    </source>
</evidence>
<sequence>MDDETDAKKIGLGRCQAEHFLKFMAQEWMGHIIAALARNGTLRFGQLRRALPGAISARVLSARLKELESVGYVTRREREGRVRHVEYALTQDGHAVDAALARNEVFGVPEVRL</sequence>
<organism evidence="5 6">
    <name type="scientific">Xanthobacter autotrophicus</name>
    <dbReference type="NCBI Taxonomy" id="280"/>
    <lineage>
        <taxon>Bacteria</taxon>
        <taxon>Pseudomonadati</taxon>
        <taxon>Pseudomonadota</taxon>
        <taxon>Alphaproteobacteria</taxon>
        <taxon>Hyphomicrobiales</taxon>
        <taxon>Xanthobacteraceae</taxon>
        <taxon>Xanthobacter</taxon>
    </lineage>
</organism>
<dbReference type="GeneID" id="95773912"/>
<evidence type="ECO:0000313" key="6">
    <source>
        <dbReference type="Proteomes" id="UP000305131"/>
    </source>
</evidence>
<dbReference type="EMBL" id="VAUP01000022">
    <property type="protein sequence ID" value="TLX43094.1"/>
    <property type="molecule type" value="Genomic_DNA"/>
</dbReference>
<dbReference type="PANTHER" id="PTHR33204">
    <property type="entry name" value="TRANSCRIPTIONAL REGULATOR, MARR FAMILY"/>
    <property type="match status" value="1"/>
</dbReference>
<proteinExistence type="predicted"/>
<evidence type="ECO:0000256" key="1">
    <source>
        <dbReference type="ARBA" id="ARBA00023015"/>
    </source>
</evidence>
<dbReference type="InterPro" id="IPR002577">
    <property type="entry name" value="HTH_HxlR"/>
</dbReference>
<gene>
    <name evidence="5" type="ORF">FBQ73_10655</name>
</gene>
<dbReference type="SUPFAM" id="SSF46785">
    <property type="entry name" value="Winged helix' DNA-binding domain"/>
    <property type="match status" value="1"/>
</dbReference>
<accession>A0A6C1KJ80</accession>
<dbReference type="InterPro" id="IPR036388">
    <property type="entry name" value="WH-like_DNA-bd_sf"/>
</dbReference>